<dbReference type="Pfam" id="PF06030">
    <property type="entry name" value="WxLIP_PGBD"/>
    <property type="match status" value="1"/>
</dbReference>
<name>A0ABV4D892_9LACT</name>
<comment type="caution">
    <text evidence="3">The sequence shown here is derived from an EMBL/GenBank/DDBJ whole genome shotgun (WGS) entry which is preliminary data.</text>
</comment>
<evidence type="ECO:0000259" key="2">
    <source>
        <dbReference type="Pfam" id="PF06030"/>
    </source>
</evidence>
<dbReference type="EMBL" id="JBCLSQ010000011">
    <property type="protein sequence ID" value="MEY8537956.1"/>
    <property type="molecule type" value="Genomic_DNA"/>
</dbReference>
<organism evidence="3 4">
    <name type="scientific">Lactococcus muris</name>
    <dbReference type="NCBI Taxonomy" id="2941330"/>
    <lineage>
        <taxon>Bacteria</taxon>
        <taxon>Bacillati</taxon>
        <taxon>Bacillota</taxon>
        <taxon>Bacilli</taxon>
        <taxon>Lactobacillales</taxon>
        <taxon>Streptococcaceae</taxon>
        <taxon>Lactococcus</taxon>
    </lineage>
</organism>
<dbReference type="RefSeq" id="WP_369918167.1">
    <property type="nucleotide sequence ID" value="NZ_JBCLSQ010000011.1"/>
</dbReference>
<proteinExistence type="predicted"/>
<keyword evidence="1" id="KW-0472">Membrane</keyword>
<keyword evidence="1" id="KW-0812">Transmembrane</keyword>
<evidence type="ECO:0000313" key="4">
    <source>
        <dbReference type="Proteomes" id="UP001565242"/>
    </source>
</evidence>
<feature type="domain" description="WxL Interacting Protein peptidoglycan binding" evidence="2">
    <location>
        <begin position="17"/>
        <end position="145"/>
    </location>
</feature>
<sequence length="322" mass="35748">MVNGESIAAQENAGADFSVRPLLEERQIDDKLGYWWLNVKSGEELTLYIQINNGKQKNTFDITSNQAITNSNFVIDYGLKEDEAKNFLSHTKVFDFYRDVLIGEKKGSGSATVVLQPGESKKIPLKVRIPSSWTNKIAIGGINVTRHANETEKNQSLLNIYSSAVALILQSGERDKSASLALSAGEMKTDEQFIRLKNTKNVLQEKTQLSVSIKDRKGNLYSSLDYPSGTVVPYADILLPLQVKKALDKGGEYKLDIEARQENKTLKEVYLLRVDSEGKVQVSPQSAKQKAKANFLWLGALALGGGVTGFIGYSLKRRREKN</sequence>
<keyword evidence="1" id="KW-1133">Transmembrane helix</keyword>
<dbReference type="InterPro" id="IPR010317">
    <property type="entry name" value="WxLIP_PGBD"/>
</dbReference>
<accession>A0ABV4D892</accession>
<feature type="transmembrane region" description="Helical" evidence="1">
    <location>
        <begin position="295"/>
        <end position="315"/>
    </location>
</feature>
<keyword evidence="4" id="KW-1185">Reference proteome</keyword>
<dbReference type="Proteomes" id="UP001565242">
    <property type="component" value="Unassembled WGS sequence"/>
</dbReference>
<gene>
    <name evidence="3" type="ORF">AALM99_05810</name>
</gene>
<protein>
    <submittedName>
        <fullName evidence="3">DUF916 domain-containing protein</fullName>
    </submittedName>
</protein>
<reference evidence="3 4" key="1">
    <citation type="submission" date="2024-03" db="EMBL/GenBank/DDBJ databases">
        <title>Mouse gut bacterial collection (mGBC) of GemPharmatech.</title>
        <authorList>
            <person name="He Y."/>
            <person name="Dong L."/>
            <person name="Wu D."/>
            <person name="Gao X."/>
            <person name="Lin Z."/>
        </authorList>
    </citation>
    <scope>NUCLEOTIDE SEQUENCE [LARGE SCALE GENOMIC DNA]</scope>
    <source>
        <strain evidence="3 4">20-218</strain>
    </source>
</reference>
<evidence type="ECO:0000256" key="1">
    <source>
        <dbReference type="SAM" id="Phobius"/>
    </source>
</evidence>
<evidence type="ECO:0000313" key="3">
    <source>
        <dbReference type="EMBL" id="MEY8537956.1"/>
    </source>
</evidence>